<dbReference type="Proteomes" id="UP000184212">
    <property type="component" value="Unassembled WGS sequence"/>
</dbReference>
<dbReference type="AlphaFoldDB" id="A0A1M5MNJ1"/>
<organism evidence="1 2">
    <name type="scientific">Chryseolinea serpens</name>
    <dbReference type="NCBI Taxonomy" id="947013"/>
    <lineage>
        <taxon>Bacteria</taxon>
        <taxon>Pseudomonadati</taxon>
        <taxon>Bacteroidota</taxon>
        <taxon>Cytophagia</taxon>
        <taxon>Cytophagales</taxon>
        <taxon>Fulvivirgaceae</taxon>
        <taxon>Chryseolinea</taxon>
    </lineage>
</organism>
<name>A0A1M5MNJ1_9BACT</name>
<gene>
    <name evidence="1" type="ORF">SAMN04488109_1845</name>
</gene>
<evidence type="ECO:0000313" key="1">
    <source>
        <dbReference type="EMBL" id="SHG78960.1"/>
    </source>
</evidence>
<accession>A0A1M5MNJ1</accession>
<dbReference type="EMBL" id="FQWQ01000001">
    <property type="protein sequence ID" value="SHG78960.1"/>
    <property type="molecule type" value="Genomic_DNA"/>
</dbReference>
<reference evidence="1 2" key="1">
    <citation type="submission" date="2016-11" db="EMBL/GenBank/DDBJ databases">
        <authorList>
            <person name="Jaros S."/>
            <person name="Januszkiewicz K."/>
            <person name="Wedrychowicz H."/>
        </authorList>
    </citation>
    <scope>NUCLEOTIDE SEQUENCE [LARGE SCALE GENOMIC DNA]</scope>
    <source>
        <strain evidence="1 2">DSM 24574</strain>
    </source>
</reference>
<proteinExistence type="predicted"/>
<sequence length="58" mass="6732">MLSHRLFFGLHSIFQGKIVFFEPASIGFNQRQKRVILIVIIIKISILSHFCNGKNFAR</sequence>
<evidence type="ECO:0000313" key="2">
    <source>
        <dbReference type="Proteomes" id="UP000184212"/>
    </source>
</evidence>
<keyword evidence="2" id="KW-1185">Reference proteome</keyword>
<protein>
    <submittedName>
        <fullName evidence="1">Uncharacterized protein</fullName>
    </submittedName>
</protein>